<dbReference type="Proteomes" id="UP001168821">
    <property type="component" value="Unassembled WGS sequence"/>
</dbReference>
<gene>
    <name evidence="2" type="ORF">Zmor_022535</name>
</gene>
<dbReference type="EMBL" id="JALNTZ010000007">
    <property type="protein sequence ID" value="KAJ3644833.1"/>
    <property type="molecule type" value="Genomic_DNA"/>
</dbReference>
<feature type="signal peptide" evidence="1">
    <location>
        <begin position="1"/>
        <end position="16"/>
    </location>
</feature>
<sequence>MKAVLVFLFLVSKAFSDECDLDVSASDSPFIVYENMTFPTFKEGGDQIFSLDDTSPFFVVCPKGTQSPYLGESGTKMMCKSGTSIVDLEGAKPLDFANIKCRPSKVATVATENEECAGIGVLYRIGFNVTQEFLTLITICFDQTNLTPIYVKYNSTYKEIGRRILDPDSHYEKYICNETGCDWTDSGRMYNDVDIDTAYNNQTTLLDKAGVKNFTLLRLPLALTSLWNLNVRNAGQEIQKIPYYDYINVVPVWNSSHLDALFYMFDTTSAGGGVGPLVWTGTLGVGAAGGTEEVYLSGDKVPVPKWLWMAMDQFERILFYYNAIDGDEEKSKSEIANICSDHEYLFDNMFNCTYESITDTQMSTIIKDLKPDSSS</sequence>
<name>A0AA38HVI4_9CUCU</name>
<accession>A0AA38HVI4</accession>
<dbReference type="AlphaFoldDB" id="A0AA38HVI4"/>
<organism evidence="2 3">
    <name type="scientific">Zophobas morio</name>
    <dbReference type="NCBI Taxonomy" id="2755281"/>
    <lineage>
        <taxon>Eukaryota</taxon>
        <taxon>Metazoa</taxon>
        <taxon>Ecdysozoa</taxon>
        <taxon>Arthropoda</taxon>
        <taxon>Hexapoda</taxon>
        <taxon>Insecta</taxon>
        <taxon>Pterygota</taxon>
        <taxon>Neoptera</taxon>
        <taxon>Endopterygota</taxon>
        <taxon>Coleoptera</taxon>
        <taxon>Polyphaga</taxon>
        <taxon>Cucujiformia</taxon>
        <taxon>Tenebrionidae</taxon>
        <taxon>Zophobas</taxon>
    </lineage>
</organism>
<reference evidence="2" key="1">
    <citation type="journal article" date="2023" name="G3 (Bethesda)">
        <title>Whole genome assemblies of Zophobas morio and Tenebrio molitor.</title>
        <authorList>
            <person name="Kaur S."/>
            <person name="Stinson S.A."/>
            <person name="diCenzo G.C."/>
        </authorList>
    </citation>
    <scope>NUCLEOTIDE SEQUENCE</scope>
    <source>
        <strain evidence="2">QUZm001</strain>
    </source>
</reference>
<protein>
    <submittedName>
        <fullName evidence="2">Uncharacterized protein</fullName>
    </submittedName>
</protein>
<keyword evidence="3" id="KW-1185">Reference proteome</keyword>
<evidence type="ECO:0000256" key="1">
    <source>
        <dbReference type="SAM" id="SignalP"/>
    </source>
</evidence>
<feature type="chain" id="PRO_5041365257" evidence="1">
    <location>
        <begin position="17"/>
        <end position="375"/>
    </location>
</feature>
<evidence type="ECO:0000313" key="3">
    <source>
        <dbReference type="Proteomes" id="UP001168821"/>
    </source>
</evidence>
<proteinExistence type="predicted"/>
<evidence type="ECO:0000313" key="2">
    <source>
        <dbReference type="EMBL" id="KAJ3644833.1"/>
    </source>
</evidence>
<keyword evidence="1" id="KW-0732">Signal</keyword>
<comment type="caution">
    <text evidence="2">The sequence shown here is derived from an EMBL/GenBank/DDBJ whole genome shotgun (WGS) entry which is preliminary data.</text>
</comment>